<dbReference type="EMBL" id="ARXX01000054">
    <property type="protein sequence ID" value="MBF5057681.1"/>
    <property type="molecule type" value="Genomic_DNA"/>
</dbReference>
<evidence type="ECO:0008006" key="3">
    <source>
        <dbReference type="Google" id="ProtNLM"/>
    </source>
</evidence>
<evidence type="ECO:0000313" key="2">
    <source>
        <dbReference type="Proteomes" id="UP000662703"/>
    </source>
</evidence>
<evidence type="ECO:0000313" key="1">
    <source>
        <dbReference type="EMBL" id="MBF5057681.1"/>
    </source>
</evidence>
<proteinExistence type="predicted"/>
<comment type="caution">
    <text evidence="1">The sequence shown here is derived from an EMBL/GenBank/DDBJ whole genome shotgun (WGS) entry which is preliminary data.</text>
</comment>
<sequence>MEEKVERRYPVNVEELYAILTSKAFFEQRYAWGRVEDYRFEAFEPQGDGFLIRIAQPIAIRLDKVPGVARKFLPEEAELTTEFRWHPASGGYQADYRFVLGHVPVKVGGTMTLRQDGDDAVQTTRVAVKSSVPLVGRKLESLIAERFEQALEGDYRHTIRYIKEHHDAG</sequence>
<reference evidence="1 2" key="1">
    <citation type="submission" date="2012-09" db="EMBL/GenBank/DDBJ databases">
        <title>Genome Sequence of alkane-degrading Bacterium Alcanivorax sp. 521-1.</title>
        <authorList>
            <person name="Lai Q."/>
            <person name="Shao Z."/>
        </authorList>
    </citation>
    <scope>NUCLEOTIDE SEQUENCE [LARGE SCALE GENOMIC DNA]</scope>
    <source>
        <strain evidence="1 2">521-1</strain>
    </source>
</reference>
<dbReference type="RefSeq" id="WP_194296806.1">
    <property type="nucleotide sequence ID" value="NZ_ARXX01000054.1"/>
</dbReference>
<organism evidence="1 2">
    <name type="scientific">Alloalcanivorax profundimaris</name>
    <dbReference type="NCBI Taxonomy" id="2735259"/>
    <lineage>
        <taxon>Bacteria</taxon>
        <taxon>Pseudomonadati</taxon>
        <taxon>Pseudomonadota</taxon>
        <taxon>Gammaproteobacteria</taxon>
        <taxon>Oceanospirillales</taxon>
        <taxon>Alcanivoracaceae</taxon>
        <taxon>Alloalcanivorax</taxon>
    </lineage>
</organism>
<protein>
    <recommendedName>
        <fullName evidence="3">DUF2505 domain-containing protein</fullName>
    </recommendedName>
</protein>
<dbReference type="Pfam" id="PF10698">
    <property type="entry name" value="DUF2505"/>
    <property type="match status" value="1"/>
</dbReference>
<name>A0ABS0AW46_9GAMM</name>
<accession>A0ABS0AW46</accession>
<gene>
    <name evidence="1" type="ORF">Y5W_02975</name>
</gene>
<dbReference type="InterPro" id="IPR019639">
    <property type="entry name" value="DUF2505"/>
</dbReference>
<keyword evidence="2" id="KW-1185">Reference proteome</keyword>
<dbReference type="Proteomes" id="UP000662703">
    <property type="component" value="Unassembled WGS sequence"/>
</dbReference>